<dbReference type="AlphaFoldDB" id="A0A0M3JL40"/>
<dbReference type="SUPFAM" id="SSF52540">
    <property type="entry name" value="P-loop containing nucleoside triphosphate hydrolases"/>
    <property type="match status" value="1"/>
</dbReference>
<dbReference type="Gene3D" id="3.40.50.300">
    <property type="entry name" value="P-loop containing nucleotide triphosphate hydrolases"/>
    <property type="match status" value="1"/>
</dbReference>
<protein>
    <submittedName>
        <fullName evidence="1">DEAD/DEAH box helicase</fullName>
    </submittedName>
</protein>
<name>A0A0M3JL40_ANISI</name>
<accession>A0A0M3JL40</accession>
<dbReference type="WBParaSite" id="ASIM_0000836701-mRNA-1">
    <property type="protein sequence ID" value="ASIM_0000836701-mRNA-1"/>
    <property type="gene ID" value="ASIM_0000836701"/>
</dbReference>
<proteinExistence type="predicted"/>
<sequence length="48" mass="5097">LVYILNEMAGQTAIVFCATCASAMKIAVMLRQLGFGAVPLHGQMSQVI</sequence>
<dbReference type="InterPro" id="IPR027417">
    <property type="entry name" value="P-loop_NTPase"/>
</dbReference>
<evidence type="ECO:0000313" key="1">
    <source>
        <dbReference type="WBParaSite" id="ASIM_0000836701-mRNA-1"/>
    </source>
</evidence>
<organism evidence="1">
    <name type="scientific">Anisakis simplex</name>
    <name type="common">Herring worm</name>
    <dbReference type="NCBI Taxonomy" id="6269"/>
    <lineage>
        <taxon>Eukaryota</taxon>
        <taxon>Metazoa</taxon>
        <taxon>Ecdysozoa</taxon>
        <taxon>Nematoda</taxon>
        <taxon>Chromadorea</taxon>
        <taxon>Rhabditida</taxon>
        <taxon>Spirurina</taxon>
        <taxon>Ascaridomorpha</taxon>
        <taxon>Ascaridoidea</taxon>
        <taxon>Anisakidae</taxon>
        <taxon>Anisakis</taxon>
        <taxon>Anisakis simplex complex</taxon>
    </lineage>
</organism>
<reference evidence="1" key="1">
    <citation type="submission" date="2017-02" db="UniProtKB">
        <authorList>
            <consortium name="WormBaseParasite"/>
        </authorList>
    </citation>
    <scope>IDENTIFICATION</scope>
</reference>